<proteinExistence type="predicted"/>
<dbReference type="AlphaFoldDB" id="A0A0E9SVH4"/>
<name>A0A0E9SVH4_ANGAN</name>
<accession>A0A0E9SVH4</accession>
<evidence type="ECO:0000313" key="1">
    <source>
        <dbReference type="EMBL" id="JAH45354.1"/>
    </source>
</evidence>
<reference evidence="1" key="2">
    <citation type="journal article" date="2015" name="Fish Shellfish Immunol.">
        <title>Early steps in the European eel (Anguilla anguilla)-Vibrio vulnificus interaction in the gills: Role of the RtxA13 toxin.</title>
        <authorList>
            <person name="Callol A."/>
            <person name="Pajuelo D."/>
            <person name="Ebbesson L."/>
            <person name="Teles M."/>
            <person name="MacKenzie S."/>
            <person name="Amaro C."/>
        </authorList>
    </citation>
    <scope>NUCLEOTIDE SEQUENCE</scope>
</reference>
<protein>
    <submittedName>
        <fullName evidence="1">Uncharacterized protein</fullName>
    </submittedName>
</protein>
<organism evidence="1">
    <name type="scientific">Anguilla anguilla</name>
    <name type="common">European freshwater eel</name>
    <name type="synonym">Muraena anguilla</name>
    <dbReference type="NCBI Taxonomy" id="7936"/>
    <lineage>
        <taxon>Eukaryota</taxon>
        <taxon>Metazoa</taxon>
        <taxon>Chordata</taxon>
        <taxon>Craniata</taxon>
        <taxon>Vertebrata</taxon>
        <taxon>Euteleostomi</taxon>
        <taxon>Actinopterygii</taxon>
        <taxon>Neopterygii</taxon>
        <taxon>Teleostei</taxon>
        <taxon>Anguilliformes</taxon>
        <taxon>Anguillidae</taxon>
        <taxon>Anguilla</taxon>
    </lineage>
</organism>
<sequence length="35" mass="4106">MLESLARTLDLHPHITAVTVLFFRLTATSRKSWRH</sequence>
<reference evidence="1" key="1">
    <citation type="submission" date="2014-11" db="EMBL/GenBank/DDBJ databases">
        <authorList>
            <person name="Amaro Gonzalez C."/>
        </authorList>
    </citation>
    <scope>NUCLEOTIDE SEQUENCE</scope>
</reference>
<dbReference type="EMBL" id="GBXM01063223">
    <property type="protein sequence ID" value="JAH45354.1"/>
    <property type="molecule type" value="Transcribed_RNA"/>
</dbReference>